<dbReference type="GO" id="GO:0016410">
    <property type="term" value="F:N-acyltransferase activity"/>
    <property type="evidence" value="ECO:0007669"/>
    <property type="project" value="UniProtKB-UniRule"/>
</dbReference>
<evidence type="ECO:0000256" key="3">
    <source>
        <dbReference type="ARBA" id="ARBA00022679"/>
    </source>
</evidence>
<dbReference type="Gene3D" id="3.60.110.10">
    <property type="entry name" value="Carbon-nitrogen hydrolase"/>
    <property type="match status" value="1"/>
</dbReference>
<sequence>MPERRTERDALGSRLVTRSPRAPLPLWLAILLAATAGPVLDAGFPDRDWWPLTFAGIAMALLALPGRRAGSAFLIGWLTGETFYLVHVSWSALYLGPVPWVALSTLEALLWGVGGILIALALRWVPRAFPTRWGRLGLVPVVVSGLWVLREYATGNWPYGGFSWGRVAESQSESPLAPLVAWLGISGLGFAMVWLVALLIELRFAAEVRRVQRAALAGTAVALVLAIPAWPMPTHGTIRIAAVQGNGPAGYFDTAPAGAVLATQIEETQRISPAERVDLVVWPEGSALPDPTRDPDAATVLDALSRRYGAPFLVGTITDRDGEYFNSSLKWEAGKGAVDHYDKKHPIPFGEYVPDRAFWRLFAPSLIELIARDYTPGTRANTIDIDGVRVGVSICFDIVDDQLLTDMMRDGAQVILAQSNNADFGQTDENQQQLAIARLRAIESGRSLVNISTVGSSQIIGPDGRTISEIPPFTAGHMVADVPLGTTTTPAALLSRGIEFLAAGLGLFGLLVAFGGRNNTAPEARRPLPPMR</sequence>
<feature type="transmembrane region" description="Helical" evidence="8">
    <location>
        <begin position="497"/>
        <end position="516"/>
    </location>
</feature>
<comment type="catalytic activity">
    <reaction evidence="8">
        <text>N-terminal S-1,2-diacyl-sn-glyceryl-L-cysteinyl-[lipoprotein] + a glycerophospholipid = N-acyl-S-1,2-diacyl-sn-glyceryl-L-cysteinyl-[lipoprotein] + a 2-acyl-sn-glycero-3-phospholipid + H(+)</text>
        <dbReference type="Rhea" id="RHEA:48228"/>
        <dbReference type="Rhea" id="RHEA-COMP:14681"/>
        <dbReference type="Rhea" id="RHEA-COMP:14684"/>
        <dbReference type="ChEBI" id="CHEBI:15378"/>
        <dbReference type="ChEBI" id="CHEBI:136912"/>
        <dbReference type="ChEBI" id="CHEBI:140656"/>
        <dbReference type="ChEBI" id="CHEBI:140657"/>
        <dbReference type="ChEBI" id="CHEBI:140660"/>
        <dbReference type="EC" id="2.3.1.269"/>
    </reaction>
</comment>
<dbReference type="PROSITE" id="PS50263">
    <property type="entry name" value="CN_HYDROLASE"/>
    <property type="match status" value="1"/>
</dbReference>
<dbReference type="AlphaFoldDB" id="Q6AFV8"/>
<dbReference type="GO" id="GO:0005886">
    <property type="term" value="C:plasma membrane"/>
    <property type="evidence" value="ECO:0007669"/>
    <property type="project" value="UniProtKB-SubCell"/>
</dbReference>
<name>Q6AFV8_LEIXX</name>
<dbReference type="InterPro" id="IPR004563">
    <property type="entry name" value="Apolipo_AcylTrfase"/>
</dbReference>
<dbReference type="EMBL" id="AE016822">
    <property type="protein sequence ID" value="AAT88737.1"/>
    <property type="molecule type" value="Genomic_DNA"/>
</dbReference>
<feature type="transmembrane region" description="Helical" evidence="8">
    <location>
        <begin position="73"/>
        <end position="96"/>
    </location>
</feature>
<feature type="transmembrane region" description="Helical" evidence="8">
    <location>
        <begin position="179"/>
        <end position="202"/>
    </location>
</feature>
<protein>
    <recommendedName>
        <fullName evidence="8">Apolipoprotein N-acyltransferase</fullName>
        <shortName evidence="8">ALP N-acyltransferase</shortName>
        <ecNumber evidence="8">2.3.1.269</ecNumber>
    </recommendedName>
</protein>
<dbReference type="CDD" id="cd07571">
    <property type="entry name" value="ALP_N-acyl_transferase"/>
    <property type="match status" value="1"/>
</dbReference>
<dbReference type="EC" id="2.3.1.269" evidence="8"/>
<dbReference type="GO" id="GO:0042158">
    <property type="term" value="P:lipoprotein biosynthetic process"/>
    <property type="evidence" value="ECO:0007669"/>
    <property type="project" value="UniProtKB-UniRule"/>
</dbReference>
<keyword evidence="6 8" id="KW-0472">Membrane</keyword>
<dbReference type="HAMAP" id="MF_01148">
    <property type="entry name" value="Lnt"/>
    <property type="match status" value="1"/>
</dbReference>
<keyword evidence="7 8" id="KW-0012">Acyltransferase</keyword>
<dbReference type="NCBIfam" id="TIGR00546">
    <property type="entry name" value="lnt"/>
    <property type="match status" value="1"/>
</dbReference>
<keyword evidence="11" id="KW-1185">Reference proteome</keyword>
<feature type="transmembrane region" description="Helical" evidence="8">
    <location>
        <begin position="24"/>
        <end position="43"/>
    </location>
</feature>
<evidence type="ECO:0000256" key="4">
    <source>
        <dbReference type="ARBA" id="ARBA00022692"/>
    </source>
</evidence>
<accession>Q6AFV8</accession>
<comment type="pathway">
    <text evidence="8">Protein modification; lipoprotein biosynthesis (N-acyl transfer).</text>
</comment>
<comment type="similarity">
    <text evidence="8">Belongs to the CN hydrolase family. Apolipoprotein N-acyltransferase subfamily.</text>
</comment>
<dbReference type="HOGENOM" id="CLU_019563_0_1_11"/>
<evidence type="ECO:0000256" key="8">
    <source>
        <dbReference type="HAMAP-Rule" id="MF_01148"/>
    </source>
</evidence>
<keyword evidence="3 8" id="KW-0808">Transferase</keyword>
<evidence type="ECO:0000256" key="1">
    <source>
        <dbReference type="ARBA" id="ARBA00004651"/>
    </source>
</evidence>
<evidence type="ECO:0000256" key="6">
    <source>
        <dbReference type="ARBA" id="ARBA00023136"/>
    </source>
</evidence>
<dbReference type="SUPFAM" id="SSF56317">
    <property type="entry name" value="Carbon-nitrogen hydrolase"/>
    <property type="match status" value="1"/>
</dbReference>
<feature type="transmembrane region" description="Helical" evidence="8">
    <location>
        <begin position="133"/>
        <end position="149"/>
    </location>
</feature>
<evidence type="ECO:0000313" key="10">
    <source>
        <dbReference type="EMBL" id="AAT88737.1"/>
    </source>
</evidence>
<dbReference type="KEGG" id="lxx:Lxx08350"/>
<comment type="subcellular location">
    <subcellularLocation>
        <location evidence="1 8">Cell membrane</location>
        <topology evidence="1 8">Multi-pass membrane protein</topology>
    </subcellularLocation>
</comment>
<dbReference type="InterPro" id="IPR045378">
    <property type="entry name" value="LNT_N"/>
</dbReference>
<evidence type="ECO:0000259" key="9">
    <source>
        <dbReference type="PROSITE" id="PS50263"/>
    </source>
</evidence>
<keyword evidence="10" id="KW-0449">Lipoprotein</keyword>
<dbReference type="Pfam" id="PF20154">
    <property type="entry name" value="LNT_N"/>
    <property type="match status" value="1"/>
</dbReference>
<dbReference type="PANTHER" id="PTHR38686:SF1">
    <property type="entry name" value="APOLIPOPROTEIN N-ACYLTRANSFERASE"/>
    <property type="match status" value="1"/>
</dbReference>
<dbReference type="eggNOG" id="COG0815">
    <property type="taxonomic scope" value="Bacteria"/>
</dbReference>
<proteinExistence type="inferred from homology"/>
<dbReference type="InterPro" id="IPR036526">
    <property type="entry name" value="C-N_Hydrolase_sf"/>
</dbReference>
<feature type="transmembrane region" description="Helical" evidence="8">
    <location>
        <begin position="214"/>
        <end position="232"/>
    </location>
</feature>
<dbReference type="Pfam" id="PF00795">
    <property type="entry name" value="CN_hydrolase"/>
    <property type="match status" value="1"/>
</dbReference>
<feature type="transmembrane region" description="Helical" evidence="8">
    <location>
        <begin position="49"/>
        <end position="66"/>
    </location>
</feature>
<evidence type="ECO:0000313" key="11">
    <source>
        <dbReference type="Proteomes" id="UP000001306"/>
    </source>
</evidence>
<organism evidence="10 11">
    <name type="scientific">Leifsonia xyli subsp. xyli (strain CTCB07)</name>
    <dbReference type="NCBI Taxonomy" id="281090"/>
    <lineage>
        <taxon>Bacteria</taxon>
        <taxon>Bacillati</taxon>
        <taxon>Actinomycetota</taxon>
        <taxon>Actinomycetes</taxon>
        <taxon>Micrococcales</taxon>
        <taxon>Microbacteriaceae</taxon>
        <taxon>Leifsonia</taxon>
    </lineage>
</organism>
<dbReference type="STRING" id="281090.Lxx08350"/>
<evidence type="ECO:0000256" key="5">
    <source>
        <dbReference type="ARBA" id="ARBA00022989"/>
    </source>
</evidence>
<dbReference type="UniPathway" id="UPA00666"/>
<comment type="function">
    <text evidence="8">Catalyzes the phospholipid dependent N-acylation of the N-terminal cysteine of apolipoprotein, the last step in lipoprotein maturation.</text>
</comment>
<feature type="transmembrane region" description="Helical" evidence="8">
    <location>
        <begin position="108"/>
        <end position="126"/>
    </location>
</feature>
<dbReference type="PANTHER" id="PTHR38686">
    <property type="entry name" value="APOLIPOPROTEIN N-ACYLTRANSFERASE"/>
    <property type="match status" value="1"/>
</dbReference>
<keyword evidence="4 8" id="KW-0812">Transmembrane</keyword>
<keyword evidence="5 8" id="KW-1133">Transmembrane helix</keyword>
<keyword evidence="2 8" id="KW-1003">Cell membrane</keyword>
<evidence type="ECO:0000256" key="7">
    <source>
        <dbReference type="ARBA" id="ARBA00023315"/>
    </source>
</evidence>
<gene>
    <name evidence="8 10" type="primary">lnt</name>
    <name evidence="10" type="ordered locus">Lxx08350</name>
</gene>
<reference evidence="10 11" key="1">
    <citation type="journal article" date="2004" name="Mol. Plant Microbe Interact.">
        <title>The genome sequence of the Gram-positive sugarcane pathogen Leifsonia xyli subsp. xyli.</title>
        <authorList>
            <person name="Monteiro-Vitorello C.B."/>
            <person name="Camargo L.E.A."/>
            <person name="Van Sluys M.A."/>
            <person name="Kitajima J.P."/>
            <person name="Truffi D."/>
            <person name="do Amaral A.M."/>
            <person name="Harakava R."/>
            <person name="de Oliveira J.C.F."/>
            <person name="Wood D."/>
            <person name="de Oliveira M.C."/>
            <person name="Miyaki C.Y."/>
            <person name="Takita M.A."/>
            <person name="da Silva A.C.R."/>
            <person name="Furlan L.R."/>
            <person name="Carraro D.M."/>
            <person name="Camarotte G."/>
            <person name="Almeida N.F. Jr."/>
            <person name="Carrer H."/>
            <person name="Coutinho L.L."/>
            <person name="El-Dorry H.A."/>
            <person name="Ferro M.I.T."/>
            <person name="Gagliardi P.R."/>
            <person name="Giglioti E."/>
            <person name="Goldman M.H.S."/>
            <person name="Goldman G.H."/>
            <person name="Kimura E.T."/>
            <person name="Ferro E.S."/>
            <person name="Kuramae E.E."/>
            <person name="Lemos E.G.M."/>
            <person name="Lemos M.V.F."/>
            <person name="Mauro S.M.Z."/>
            <person name="Machado M.A."/>
            <person name="Marino C.L."/>
            <person name="Menck C.F."/>
            <person name="Nunes L.R."/>
            <person name="Oliveira R.C."/>
            <person name="Pereira G.G."/>
            <person name="Siqueira W."/>
            <person name="de Souza A.A."/>
            <person name="Tsai S.M."/>
            <person name="Zanca A.S."/>
            <person name="Simpson A.J.G."/>
            <person name="Brumbley S.M."/>
            <person name="Setubal J.C."/>
        </authorList>
    </citation>
    <scope>NUCLEOTIDE SEQUENCE [LARGE SCALE GENOMIC DNA]</scope>
    <source>
        <strain evidence="10 11">CTCB07</strain>
    </source>
</reference>
<dbReference type="Proteomes" id="UP000001306">
    <property type="component" value="Chromosome"/>
</dbReference>
<feature type="domain" description="CN hydrolase" evidence="9">
    <location>
        <begin position="238"/>
        <end position="484"/>
    </location>
</feature>
<evidence type="ECO:0000256" key="2">
    <source>
        <dbReference type="ARBA" id="ARBA00022475"/>
    </source>
</evidence>
<dbReference type="InterPro" id="IPR003010">
    <property type="entry name" value="C-N_Hydrolase"/>
</dbReference>